<dbReference type="GO" id="GO:0009307">
    <property type="term" value="P:DNA restriction-modification system"/>
    <property type="evidence" value="ECO:0007669"/>
    <property type="project" value="UniProtKB-KW"/>
</dbReference>
<proteinExistence type="inferred from homology"/>
<dbReference type="InterPro" id="IPR002052">
    <property type="entry name" value="DNA_methylase_N6_adenine_CS"/>
</dbReference>
<keyword evidence="11" id="KW-1185">Reference proteome</keyword>
<keyword evidence="6" id="KW-0680">Restriction system</keyword>
<evidence type="ECO:0000256" key="6">
    <source>
        <dbReference type="ARBA" id="ARBA00022747"/>
    </source>
</evidence>
<dbReference type="InterPro" id="IPR051537">
    <property type="entry name" value="DNA_Adenine_Mtase"/>
</dbReference>
<dbReference type="GO" id="GO:0008170">
    <property type="term" value="F:N-methyltransferase activity"/>
    <property type="evidence" value="ECO:0007669"/>
    <property type="project" value="InterPro"/>
</dbReference>
<feature type="domain" description="DNA methylase adenine-specific" evidence="8">
    <location>
        <begin position="153"/>
        <end position="430"/>
    </location>
</feature>
<keyword evidence="5" id="KW-0949">S-adenosyl-L-methionine</keyword>
<protein>
    <recommendedName>
        <fullName evidence="2">site-specific DNA-methyltransferase (adenine-specific)</fullName>
        <ecNumber evidence="2">2.1.1.72</ecNumber>
    </recommendedName>
</protein>
<evidence type="ECO:0000256" key="1">
    <source>
        <dbReference type="ARBA" id="ARBA00006594"/>
    </source>
</evidence>
<dbReference type="Gene3D" id="3.40.50.150">
    <property type="entry name" value="Vaccinia Virus protein VP39"/>
    <property type="match status" value="1"/>
</dbReference>
<dbReference type="PANTHER" id="PTHR42933:SF3">
    <property type="entry name" value="TYPE I RESTRICTION ENZYME MJAVIII METHYLASE SUBUNIT"/>
    <property type="match status" value="1"/>
</dbReference>
<evidence type="ECO:0000256" key="3">
    <source>
        <dbReference type="ARBA" id="ARBA00022603"/>
    </source>
</evidence>
<dbReference type="PRINTS" id="PR00507">
    <property type="entry name" value="N12N6MTFRASE"/>
</dbReference>
<dbReference type="Pfam" id="PF02384">
    <property type="entry name" value="N6_Mtase"/>
    <property type="match status" value="1"/>
</dbReference>
<comment type="similarity">
    <text evidence="1">Belongs to the N(4)/N(6)-methyltransferase family.</text>
</comment>
<dbReference type="PANTHER" id="PTHR42933">
    <property type="entry name" value="SLR6095 PROTEIN"/>
    <property type="match status" value="1"/>
</dbReference>
<evidence type="ECO:0000259" key="9">
    <source>
        <dbReference type="Pfam" id="PF12161"/>
    </source>
</evidence>
<keyword evidence="3" id="KW-0489">Methyltransferase</keyword>
<dbReference type="SUPFAM" id="SSF53335">
    <property type="entry name" value="S-adenosyl-L-methionine-dependent methyltransferases"/>
    <property type="match status" value="1"/>
</dbReference>
<gene>
    <name evidence="10" type="ORF">C5745_16820</name>
</gene>
<reference evidence="10 11" key="1">
    <citation type="submission" date="2018-02" db="EMBL/GenBank/DDBJ databases">
        <title>The draft genome of Sphingobacterium sp. 5JN-11.</title>
        <authorList>
            <person name="Liu L."/>
            <person name="Li L."/>
            <person name="Liang L."/>
            <person name="Zhang X."/>
            <person name="Wang T."/>
        </authorList>
    </citation>
    <scope>NUCLEOTIDE SEQUENCE [LARGE SCALE GENOMIC DNA]</scope>
    <source>
        <strain evidence="10 11">5JN-11</strain>
    </source>
</reference>
<name>A0A2S9IZX7_9SPHI</name>
<evidence type="ECO:0000313" key="10">
    <source>
        <dbReference type="EMBL" id="PRD46087.1"/>
    </source>
</evidence>
<comment type="catalytic activity">
    <reaction evidence="7">
        <text>a 2'-deoxyadenosine in DNA + S-adenosyl-L-methionine = an N(6)-methyl-2'-deoxyadenosine in DNA + S-adenosyl-L-homocysteine + H(+)</text>
        <dbReference type="Rhea" id="RHEA:15197"/>
        <dbReference type="Rhea" id="RHEA-COMP:12418"/>
        <dbReference type="Rhea" id="RHEA-COMP:12419"/>
        <dbReference type="ChEBI" id="CHEBI:15378"/>
        <dbReference type="ChEBI" id="CHEBI:57856"/>
        <dbReference type="ChEBI" id="CHEBI:59789"/>
        <dbReference type="ChEBI" id="CHEBI:90615"/>
        <dbReference type="ChEBI" id="CHEBI:90616"/>
        <dbReference type="EC" id="2.1.1.72"/>
    </reaction>
</comment>
<evidence type="ECO:0000313" key="11">
    <source>
        <dbReference type="Proteomes" id="UP000239711"/>
    </source>
</evidence>
<organism evidence="10 11">
    <name type="scientific">Sphingobacterium haloxyli</name>
    <dbReference type="NCBI Taxonomy" id="2100533"/>
    <lineage>
        <taxon>Bacteria</taxon>
        <taxon>Pseudomonadati</taxon>
        <taxon>Bacteroidota</taxon>
        <taxon>Sphingobacteriia</taxon>
        <taxon>Sphingobacteriales</taxon>
        <taxon>Sphingobacteriaceae</taxon>
        <taxon>Sphingobacterium</taxon>
    </lineage>
</organism>
<feature type="domain" description="N6 adenine-specific DNA methyltransferase N-terminal" evidence="9">
    <location>
        <begin position="10"/>
        <end position="140"/>
    </location>
</feature>
<dbReference type="AlphaFoldDB" id="A0A2S9IZX7"/>
<accession>A0A2S9IZX7</accession>
<dbReference type="GO" id="GO:0009007">
    <property type="term" value="F:site-specific DNA-methyltransferase (adenine-specific) activity"/>
    <property type="evidence" value="ECO:0007669"/>
    <property type="project" value="UniProtKB-EC"/>
</dbReference>
<evidence type="ECO:0000256" key="5">
    <source>
        <dbReference type="ARBA" id="ARBA00022691"/>
    </source>
</evidence>
<evidence type="ECO:0000256" key="7">
    <source>
        <dbReference type="ARBA" id="ARBA00047942"/>
    </source>
</evidence>
<dbReference type="PROSITE" id="PS00092">
    <property type="entry name" value="N6_MTASE"/>
    <property type="match status" value="1"/>
</dbReference>
<evidence type="ECO:0000259" key="8">
    <source>
        <dbReference type="Pfam" id="PF02384"/>
    </source>
</evidence>
<dbReference type="OrthoDB" id="9814572at2"/>
<dbReference type="GO" id="GO:0004519">
    <property type="term" value="F:endonuclease activity"/>
    <property type="evidence" value="ECO:0007669"/>
    <property type="project" value="UniProtKB-KW"/>
</dbReference>
<dbReference type="Proteomes" id="UP000239711">
    <property type="component" value="Unassembled WGS sequence"/>
</dbReference>
<dbReference type="InterPro" id="IPR029063">
    <property type="entry name" value="SAM-dependent_MTases_sf"/>
</dbReference>
<comment type="caution">
    <text evidence="10">The sequence shown here is derived from an EMBL/GenBank/DDBJ whole genome shotgun (WGS) entry which is preliminary data.</text>
</comment>
<dbReference type="EC" id="2.1.1.72" evidence="2"/>
<dbReference type="GO" id="GO:0003677">
    <property type="term" value="F:DNA binding"/>
    <property type="evidence" value="ECO:0007669"/>
    <property type="project" value="InterPro"/>
</dbReference>
<dbReference type="InterPro" id="IPR022749">
    <property type="entry name" value="D12N6_MeTrfase_N"/>
</dbReference>
<evidence type="ECO:0000256" key="4">
    <source>
        <dbReference type="ARBA" id="ARBA00022679"/>
    </source>
</evidence>
<dbReference type="RefSeq" id="WP_105718182.1">
    <property type="nucleotide sequence ID" value="NZ_PVBQ01000017.1"/>
</dbReference>
<keyword evidence="4" id="KW-0808">Transferase</keyword>
<keyword evidence="10" id="KW-0540">Nuclease</keyword>
<sequence length="596" mass="68386">MKKFREKADLIWKVADLLRGDYKQSDYGKVILPMTALRRLDCVLAPTKQKVLDYLPKIASLKDNAKDIALNKIAGFNFHNKSQFDFKKLVADPNSIALNLRNYINGFSAGAREIIEYFNFDDQIDRMDKADILFRVVSEFKKIDLSDMESMEMGYVFEELIRKFAEQSNETAGEHFTPREVIRLMVNVLFNEDREILTKEGIVKTLYDPACGTGGMLSIGEEYVKELNPKAELKVFGQEINPESYAICKSDMLIKGQNPSNIKFGNTFTVDGLESEKFDYMLSNPPFGVDWKKAEKTIKTEAEKKGMSGRFGAGLPRINDGSLLFLQHMICKMKSTGSRVGIVFNGSPLFTGAAESGESNIRKWIIENDWLEAIIALPDQLFYNTGISTYVWIVTNHKSEERKGKIQLVNATGVKDEELLKEGKLEFNRFWQKMDRSLGNKRKKIAENGNTKGIGLITQLYGDFRENEFVKIYPNEFFGYWRVTVEQPLKEDGKVVKTKGKPKPDTSLRDYENIPFLKKNKEGKLVQQAIDEYFKTEVKPHLSEAWIDESKTKIGYEINFTKYFYEFKPLRSLTEIKADILALEEKTLETEKITLE</sequence>
<dbReference type="InterPro" id="IPR003356">
    <property type="entry name" value="DNA_methylase_A-5"/>
</dbReference>
<dbReference type="EMBL" id="PVBQ01000017">
    <property type="protein sequence ID" value="PRD46087.1"/>
    <property type="molecule type" value="Genomic_DNA"/>
</dbReference>
<keyword evidence="10" id="KW-0255">Endonuclease</keyword>
<dbReference type="CDD" id="cd02440">
    <property type="entry name" value="AdoMet_MTases"/>
    <property type="match status" value="1"/>
</dbReference>
<dbReference type="Pfam" id="PF12161">
    <property type="entry name" value="HsdM_N"/>
    <property type="match status" value="1"/>
</dbReference>
<evidence type="ECO:0000256" key="2">
    <source>
        <dbReference type="ARBA" id="ARBA00011900"/>
    </source>
</evidence>
<keyword evidence="10" id="KW-0378">Hydrolase</keyword>
<dbReference type="GO" id="GO:0032259">
    <property type="term" value="P:methylation"/>
    <property type="evidence" value="ECO:0007669"/>
    <property type="project" value="UniProtKB-KW"/>
</dbReference>